<feature type="compositionally biased region" description="Low complexity" evidence="1">
    <location>
        <begin position="391"/>
        <end position="404"/>
    </location>
</feature>
<dbReference type="OMA" id="VAGCENT"/>
<reference evidence="4 5" key="1">
    <citation type="submission" date="2013-11" db="EMBL/GenBank/DDBJ databases">
        <title>Genome sequencing of Stegodyphus mimosarum.</title>
        <authorList>
            <person name="Bechsgaard J."/>
        </authorList>
    </citation>
    <scope>NUCLEOTIDE SEQUENCE [LARGE SCALE GENOMIC DNA]</scope>
</reference>
<sequence length="605" mass="67562">MFMTIGQMIPDVDLSTPLLSCNITVQNEVVHVGFGKEENELLVLALPSACATVREVQYFTANIVKLLKFQYSTLENAFMTEEYRNRIEIYCADFFEYFLGSVYSGQKGVSCSHTLEILPSVQWVPLPIDLKTEIDDILSELESSDFESSCHGFYANQRIYGILGSCIFYKGYLLSNHLPKSDLLDFHLFLHHHHVLKLTRMQPVSKIIIWHEVFPSRHQEPSIVNSDFQETSGRYFMLIVAMNHCVLAVLLEAGGCAMKVEGFPPPEPFYVKEVENTLIILHDCGIASAVDNMLSICLPPVATPDLFFKDCASTWNPLSSIFTSTGTAYSSNSNINNVGNFSGHSGALLEKGASSRKGLEGNLAERLDDPEVERQHLISFMGPADGESDVESNYSDDSNDNSQSQDKRSRSYSTSTGSTNGSQGSSEYVNVQLPKHGTASDTNIGLLGCENLFSENAVSIVAGCENTLFHYLHMDPVEGIFLAPVCDNADLFQGSVMKNILDTFHRCCLNMRTVFAHSLRNEKITKANITKKYGVNNFILTTYEQGILFHCNLKEPAKQKNSLSFWIVGRLFFNPEPREVYVCYHDSVQQDIVEIAFRLGFGLSL</sequence>
<organism evidence="4 5">
    <name type="scientific">Stegodyphus mimosarum</name>
    <name type="common">African social velvet spider</name>
    <dbReference type="NCBI Taxonomy" id="407821"/>
    <lineage>
        <taxon>Eukaryota</taxon>
        <taxon>Metazoa</taxon>
        <taxon>Ecdysozoa</taxon>
        <taxon>Arthropoda</taxon>
        <taxon>Chelicerata</taxon>
        <taxon>Arachnida</taxon>
        <taxon>Araneae</taxon>
        <taxon>Araneomorphae</taxon>
        <taxon>Entelegynae</taxon>
        <taxon>Eresoidea</taxon>
        <taxon>Eresidae</taxon>
        <taxon>Stegodyphus</taxon>
    </lineage>
</organism>
<protein>
    <submittedName>
        <fullName evidence="4">Protein inturned</fullName>
    </submittedName>
</protein>
<dbReference type="InterPro" id="IPR043989">
    <property type="entry name" value="CCZ1/INTU/HSP4_longin_3"/>
</dbReference>
<dbReference type="InterPro" id="IPR043988">
    <property type="entry name" value="CCZ1/INTU_longin_2"/>
</dbReference>
<dbReference type="Proteomes" id="UP000054359">
    <property type="component" value="Unassembled WGS sequence"/>
</dbReference>
<dbReference type="GO" id="GO:0016192">
    <property type="term" value="P:vesicle-mediated transport"/>
    <property type="evidence" value="ECO:0007669"/>
    <property type="project" value="InterPro"/>
</dbReference>
<feature type="non-terminal residue" evidence="4">
    <location>
        <position position="605"/>
    </location>
</feature>
<gene>
    <name evidence="4" type="ORF">X975_04713</name>
</gene>
<feature type="compositionally biased region" description="Low complexity" evidence="1">
    <location>
        <begin position="411"/>
        <end position="426"/>
    </location>
</feature>
<dbReference type="GO" id="GO:0001736">
    <property type="term" value="P:establishment of planar polarity"/>
    <property type="evidence" value="ECO:0007669"/>
    <property type="project" value="InterPro"/>
</dbReference>
<evidence type="ECO:0000313" key="5">
    <source>
        <dbReference type="Proteomes" id="UP000054359"/>
    </source>
</evidence>
<dbReference type="EMBL" id="KK122537">
    <property type="protein sequence ID" value="KFM82950.1"/>
    <property type="molecule type" value="Genomic_DNA"/>
</dbReference>
<dbReference type="InterPro" id="IPR039151">
    <property type="entry name" value="INTU"/>
</dbReference>
<accession>A0A087V011</accession>
<dbReference type="GO" id="GO:0005929">
    <property type="term" value="C:cilium"/>
    <property type="evidence" value="ECO:0007669"/>
    <property type="project" value="TreeGrafter"/>
</dbReference>
<dbReference type="PANTHER" id="PTHR21082">
    <property type="entry name" value="PROTEIN INTURNED"/>
    <property type="match status" value="1"/>
</dbReference>
<dbReference type="Pfam" id="PF19033">
    <property type="entry name" value="Intu_longin_3"/>
    <property type="match status" value="1"/>
</dbReference>
<evidence type="ECO:0000259" key="2">
    <source>
        <dbReference type="Pfam" id="PF19032"/>
    </source>
</evidence>
<dbReference type="OrthoDB" id="10263272at2759"/>
<evidence type="ECO:0000256" key="1">
    <source>
        <dbReference type="SAM" id="MobiDB-lite"/>
    </source>
</evidence>
<dbReference type="GO" id="GO:0060271">
    <property type="term" value="P:cilium assembly"/>
    <property type="evidence" value="ECO:0007669"/>
    <property type="project" value="InterPro"/>
</dbReference>
<proteinExistence type="predicted"/>
<dbReference type="GO" id="GO:0005737">
    <property type="term" value="C:cytoplasm"/>
    <property type="evidence" value="ECO:0007669"/>
    <property type="project" value="TreeGrafter"/>
</dbReference>
<dbReference type="AlphaFoldDB" id="A0A087V011"/>
<feature type="domain" description="CCZ1/INTU/HPS4 third Longin" evidence="3">
    <location>
        <begin position="465"/>
        <end position="599"/>
    </location>
</feature>
<feature type="domain" description="CCZ1/INTU second Longin" evidence="2">
    <location>
        <begin position="162"/>
        <end position="278"/>
    </location>
</feature>
<dbReference type="Pfam" id="PF19032">
    <property type="entry name" value="Intu_longin_2"/>
    <property type="match status" value="1"/>
</dbReference>
<evidence type="ECO:0000313" key="4">
    <source>
        <dbReference type="EMBL" id="KFM82950.1"/>
    </source>
</evidence>
<dbReference type="GO" id="GO:0007399">
    <property type="term" value="P:nervous system development"/>
    <property type="evidence" value="ECO:0007669"/>
    <property type="project" value="TreeGrafter"/>
</dbReference>
<dbReference type="STRING" id="407821.A0A087V011"/>
<name>A0A087V011_STEMI</name>
<evidence type="ECO:0000259" key="3">
    <source>
        <dbReference type="Pfam" id="PF19033"/>
    </source>
</evidence>
<keyword evidence="5" id="KW-1185">Reference proteome</keyword>
<feature type="region of interest" description="Disordered" evidence="1">
    <location>
        <begin position="381"/>
        <end position="427"/>
    </location>
</feature>
<dbReference type="PANTHER" id="PTHR21082:SF4">
    <property type="entry name" value="PROTEIN INTURNED"/>
    <property type="match status" value="1"/>
</dbReference>